<dbReference type="EMBL" id="WNYA01000007">
    <property type="protein sequence ID" value="KAG8564740.1"/>
    <property type="molecule type" value="Genomic_DNA"/>
</dbReference>
<organism evidence="3 4">
    <name type="scientific">Engystomops pustulosus</name>
    <name type="common">Tungara frog</name>
    <name type="synonym">Physalaemus pustulosus</name>
    <dbReference type="NCBI Taxonomy" id="76066"/>
    <lineage>
        <taxon>Eukaryota</taxon>
        <taxon>Metazoa</taxon>
        <taxon>Chordata</taxon>
        <taxon>Craniata</taxon>
        <taxon>Vertebrata</taxon>
        <taxon>Euteleostomi</taxon>
        <taxon>Amphibia</taxon>
        <taxon>Batrachia</taxon>
        <taxon>Anura</taxon>
        <taxon>Neobatrachia</taxon>
        <taxon>Hyloidea</taxon>
        <taxon>Leptodactylidae</taxon>
        <taxon>Leiuperinae</taxon>
        <taxon>Engystomops</taxon>
    </lineage>
</organism>
<feature type="region of interest" description="Disordered" evidence="1">
    <location>
        <begin position="39"/>
        <end position="68"/>
    </location>
</feature>
<accession>A0AAV7AZA3</accession>
<keyword evidence="4" id="KW-1185">Reference proteome</keyword>
<keyword evidence="2" id="KW-0732">Signal</keyword>
<feature type="chain" id="PRO_5043888222" evidence="2">
    <location>
        <begin position="21"/>
        <end position="91"/>
    </location>
</feature>
<protein>
    <submittedName>
        <fullName evidence="3">Uncharacterized protein</fullName>
    </submittedName>
</protein>
<feature type="signal peptide" evidence="2">
    <location>
        <begin position="1"/>
        <end position="20"/>
    </location>
</feature>
<dbReference type="AlphaFoldDB" id="A0AAV7AZA3"/>
<sequence length="91" mass="9649">MLAGIWLFLPPAGLVREAEAWDLPGSLIPENPLPPWGGESRPGWIGLPPGGAGAQPQTTTPVSSSQGNEPARTILLLVQSLCTYMTLLILY</sequence>
<evidence type="ECO:0000313" key="3">
    <source>
        <dbReference type="EMBL" id="KAG8564740.1"/>
    </source>
</evidence>
<evidence type="ECO:0000256" key="2">
    <source>
        <dbReference type="SAM" id="SignalP"/>
    </source>
</evidence>
<proteinExistence type="predicted"/>
<name>A0AAV7AZA3_ENGPU</name>
<dbReference type="Proteomes" id="UP000824782">
    <property type="component" value="Unassembled WGS sequence"/>
</dbReference>
<comment type="caution">
    <text evidence="3">The sequence shown here is derived from an EMBL/GenBank/DDBJ whole genome shotgun (WGS) entry which is preliminary data.</text>
</comment>
<evidence type="ECO:0000256" key="1">
    <source>
        <dbReference type="SAM" id="MobiDB-lite"/>
    </source>
</evidence>
<evidence type="ECO:0000313" key="4">
    <source>
        <dbReference type="Proteomes" id="UP000824782"/>
    </source>
</evidence>
<reference evidence="3" key="1">
    <citation type="thesis" date="2020" institute="ProQuest LLC" country="789 East Eisenhower Parkway, Ann Arbor, MI, USA">
        <title>Comparative Genomics and Chromosome Evolution.</title>
        <authorList>
            <person name="Mudd A.B."/>
        </authorList>
    </citation>
    <scope>NUCLEOTIDE SEQUENCE</scope>
    <source>
        <strain evidence="3">237g6f4</strain>
        <tissue evidence="3">Blood</tissue>
    </source>
</reference>
<gene>
    <name evidence="3" type="ORF">GDO81_016573</name>
</gene>